<accession>A0AAJ0G6Z4</accession>
<feature type="compositionally biased region" description="Polar residues" evidence="1">
    <location>
        <begin position="193"/>
        <end position="202"/>
    </location>
</feature>
<dbReference type="Proteomes" id="UP001271007">
    <property type="component" value="Unassembled WGS sequence"/>
</dbReference>
<feature type="region of interest" description="Disordered" evidence="1">
    <location>
        <begin position="1"/>
        <end position="104"/>
    </location>
</feature>
<feature type="compositionally biased region" description="Basic and acidic residues" evidence="1">
    <location>
        <begin position="225"/>
        <end position="268"/>
    </location>
</feature>
<name>A0AAJ0G6Z4_9PEZI</name>
<feature type="region of interest" description="Disordered" evidence="1">
    <location>
        <begin position="145"/>
        <end position="280"/>
    </location>
</feature>
<evidence type="ECO:0000313" key="3">
    <source>
        <dbReference type="Proteomes" id="UP001271007"/>
    </source>
</evidence>
<evidence type="ECO:0008006" key="4">
    <source>
        <dbReference type="Google" id="ProtNLM"/>
    </source>
</evidence>
<feature type="compositionally biased region" description="Low complexity" evidence="1">
    <location>
        <begin position="55"/>
        <end position="77"/>
    </location>
</feature>
<feature type="compositionally biased region" description="Low complexity" evidence="1">
    <location>
        <begin position="148"/>
        <end position="158"/>
    </location>
</feature>
<feature type="compositionally biased region" description="Low complexity" evidence="1">
    <location>
        <begin position="270"/>
        <end position="280"/>
    </location>
</feature>
<organism evidence="2 3">
    <name type="scientific">Extremus antarcticus</name>
    <dbReference type="NCBI Taxonomy" id="702011"/>
    <lineage>
        <taxon>Eukaryota</taxon>
        <taxon>Fungi</taxon>
        <taxon>Dikarya</taxon>
        <taxon>Ascomycota</taxon>
        <taxon>Pezizomycotina</taxon>
        <taxon>Dothideomycetes</taxon>
        <taxon>Dothideomycetidae</taxon>
        <taxon>Mycosphaerellales</taxon>
        <taxon>Extremaceae</taxon>
        <taxon>Extremus</taxon>
    </lineage>
</organism>
<sequence>MNKTRSFTFPKLATSRKPDDQDDAMAFAPPLYSYGHSRDSSAASNMSSPVTPTFSTRSHSRWPSSSSSLATSPDSPSNNGPKTTLEDLVEESAEREDGFSTFETGGLGEEPLCICDTPFCEHHQAKTLSTTPFPSVLPEWTRGDDRIYSYSSSSPSSVKRSRSGENSRSTLGSRRRQRLRTISSSLFRDRRPSTSVTSHTVQSAPPTPASSSRRPSVTEYLARQLEPRRTVSTLDQHHESREPCSFELARDIEPRDSGFSDDPIDRENMSSTPLLPPMLSSLRDLSDETLQSPLQSPSAAAHSETASLANVSIYSPVHQGLLTPPLSAKPSVTSFSVLPSSVYAGAEQDYWAIKLGHSNFDIDPKPYMPQHCNGESCIRLLEDWEAARIEYMRVVARVSEHYGPSSPTYKLTEAKWAEIDKEWRCNLDKANAEAEANGETPVSQCLAETQPLAKMPSLSDPNQPTKFPNVDEADIVGPMVQYVNIQQSAPKRTGFFGQLKGQTSMFSRSLFGARR</sequence>
<dbReference type="AlphaFoldDB" id="A0AAJ0G6Z4"/>
<protein>
    <recommendedName>
        <fullName evidence="4">Only prolin and serin are matching in the corresponding protein</fullName>
    </recommendedName>
</protein>
<evidence type="ECO:0000256" key="1">
    <source>
        <dbReference type="SAM" id="MobiDB-lite"/>
    </source>
</evidence>
<proteinExistence type="predicted"/>
<keyword evidence="3" id="KW-1185">Reference proteome</keyword>
<dbReference type="EMBL" id="JAWDJX010000032">
    <property type="protein sequence ID" value="KAK3050416.1"/>
    <property type="molecule type" value="Genomic_DNA"/>
</dbReference>
<reference evidence="2" key="1">
    <citation type="submission" date="2023-04" db="EMBL/GenBank/DDBJ databases">
        <title>Black Yeasts Isolated from many extreme environments.</title>
        <authorList>
            <person name="Coleine C."/>
            <person name="Stajich J.E."/>
            <person name="Selbmann L."/>
        </authorList>
    </citation>
    <scope>NUCLEOTIDE SEQUENCE</scope>
    <source>
        <strain evidence="2">CCFEE 5312</strain>
    </source>
</reference>
<gene>
    <name evidence="2" type="ORF">LTR09_008327</name>
</gene>
<comment type="caution">
    <text evidence="2">The sequence shown here is derived from an EMBL/GenBank/DDBJ whole genome shotgun (WGS) entry which is preliminary data.</text>
</comment>
<evidence type="ECO:0000313" key="2">
    <source>
        <dbReference type="EMBL" id="KAK3050416.1"/>
    </source>
</evidence>